<dbReference type="SMART" id="SM00345">
    <property type="entry name" value="HTH_GNTR"/>
    <property type="match status" value="1"/>
</dbReference>
<dbReference type="InterPro" id="IPR011663">
    <property type="entry name" value="UTRA"/>
</dbReference>
<dbReference type="PANTHER" id="PTHR44846">
    <property type="entry name" value="MANNOSYL-D-GLYCERATE TRANSPORT/METABOLISM SYSTEM REPRESSOR MNGR-RELATED"/>
    <property type="match status" value="1"/>
</dbReference>
<organism evidence="5">
    <name type="scientific">Mesotoga infera</name>
    <dbReference type="NCBI Taxonomy" id="1236046"/>
    <lineage>
        <taxon>Bacteria</taxon>
        <taxon>Thermotogati</taxon>
        <taxon>Thermotogota</taxon>
        <taxon>Thermotogae</taxon>
        <taxon>Kosmotogales</taxon>
        <taxon>Kosmotogaceae</taxon>
        <taxon>Mesotoga</taxon>
    </lineage>
</organism>
<dbReference type="InterPro" id="IPR028978">
    <property type="entry name" value="Chorismate_lyase_/UTRA_dom_sf"/>
</dbReference>
<keyword evidence="1" id="KW-0805">Transcription regulation</keyword>
<keyword evidence="3" id="KW-0804">Transcription</keyword>
<dbReference type="InterPro" id="IPR000524">
    <property type="entry name" value="Tscrpt_reg_HTH_GntR"/>
</dbReference>
<reference evidence="5" key="1">
    <citation type="journal article" date="2020" name="mSystems">
        <title>Genome- and Community-Level Interaction Insights into Carbon Utilization and Element Cycling Functions of Hydrothermarchaeota in Hydrothermal Sediment.</title>
        <authorList>
            <person name="Zhou Z."/>
            <person name="Liu Y."/>
            <person name="Xu W."/>
            <person name="Pan J."/>
            <person name="Luo Z.H."/>
            <person name="Li M."/>
        </authorList>
    </citation>
    <scope>NUCLEOTIDE SEQUENCE [LARGE SCALE GENOMIC DNA]</scope>
    <source>
        <strain evidence="5">SpSt-1179</strain>
    </source>
</reference>
<accession>A0A7C1CUB8</accession>
<evidence type="ECO:0000313" key="5">
    <source>
        <dbReference type="EMBL" id="HDP78094.1"/>
    </source>
</evidence>
<dbReference type="InterPro" id="IPR050679">
    <property type="entry name" value="Bact_HTH_transcr_reg"/>
</dbReference>
<dbReference type="Gene3D" id="1.10.10.10">
    <property type="entry name" value="Winged helix-like DNA-binding domain superfamily/Winged helix DNA-binding domain"/>
    <property type="match status" value="1"/>
</dbReference>
<dbReference type="EMBL" id="DSBT01000226">
    <property type="protein sequence ID" value="HDP78094.1"/>
    <property type="molecule type" value="Genomic_DNA"/>
</dbReference>
<comment type="caution">
    <text evidence="5">The sequence shown here is derived from an EMBL/GenBank/DDBJ whole genome shotgun (WGS) entry which is preliminary data.</text>
</comment>
<evidence type="ECO:0000259" key="4">
    <source>
        <dbReference type="PROSITE" id="PS50949"/>
    </source>
</evidence>
<name>A0A7C1CUB8_9BACT</name>
<evidence type="ECO:0000256" key="3">
    <source>
        <dbReference type="ARBA" id="ARBA00023163"/>
    </source>
</evidence>
<dbReference type="Pfam" id="PF07702">
    <property type="entry name" value="UTRA"/>
    <property type="match status" value="1"/>
</dbReference>
<dbReference type="Proteomes" id="UP000886198">
    <property type="component" value="Unassembled WGS sequence"/>
</dbReference>
<dbReference type="SMART" id="SM00866">
    <property type="entry name" value="UTRA"/>
    <property type="match status" value="1"/>
</dbReference>
<dbReference type="CDD" id="cd07377">
    <property type="entry name" value="WHTH_GntR"/>
    <property type="match status" value="1"/>
</dbReference>
<keyword evidence="2" id="KW-0238">DNA-binding</keyword>
<dbReference type="Gene3D" id="3.40.1410.10">
    <property type="entry name" value="Chorismate lyase-like"/>
    <property type="match status" value="1"/>
</dbReference>
<sequence length="249" mass="28349">MVIKMNEGERIDAFSTEPLHSQLTTIIRNNILTDRWPAGEKIPNQQELCEKYEVSLAVVRQAVEKLVSEGFLLKRQGKGTYVMDPRIRQGPRKLTSLSQELTARGAKVGSEILDSRVESSGTKFARIFDLSPDEKVIRIKRLRLMDMSPLGIQTFLCPEKLFPDLLKKNLTESLYGLVENHYGYRFVSADETYTAIIISEADCKLLKVECPYPGFYVERISRGADGKAIEYTESIIRGDKYSVLIHLRK</sequence>
<dbReference type="PROSITE" id="PS50949">
    <property type="entry name" value="HTH_GNTR"/>
    <property type="match status" value="1"/>
</dbReference>
<dbReference type="GO" id="GO:0045892">
    <property type="term" value="P:negative regulation of DNA-templated transcription"/>
    <property type="evidence" value="ECO:0007669"/>
    <property type="project" value="TreeGrafter"/>
</dbReference>
<feature type="domain" description="HTH gntR-type" evidence="4">
    <location>
        <begin position="17"/>
        <end position="85"/>
    </location>
</feature>
<dbReference type="InterPro" id="IPR036390">
    <property type="entry name" value="WH_DNA-bd_sf"/>
</dbReference>
<dbReference type="GO" id="GO:0003677">
    <property type="term" value="F:DNA binding"/>
    <property type="evidence" value="ECO:0007669"/>
    <property type="project" value="UniProtKB-KW"/>
</dbReference>
<dbReference type="AlphaFoldDB" id="A0A7C1CUB8"/>
<dbReference type="Pfam" id="PF00392">
    <property type="entry name" value="GntR"/>
    <property type="match status" value="1"/>
</dbReference>
<proteinExistence type="predicted"/>
<gene>
    <name evidence="5" type="ORF">ENN47_07920</name>
</gene>
<dbReference type="InterPro" id="IPR036388">
    <property type="entry name" value="WH-like_DNA-bd_sf"/>
</dbReference>
<evidence type="ECO:0000256" key="2">
    <source>
        <dbReference type="ARBA" id="ARBA00023125"/>
    </source>
</evidence>
<dbReference type="GO" id="GO:0003700">
    <property type="term" value="F:DNA-binding transcription factor activity"/>
    <property type="evidence" value="ECO:0007669"/>
    <property type="project" value="InterPro"/>
</dbReference>
<protein>
    <submittedName>
        <fullName evidence="5">GntR family transcriptional regulator</fullName>
    </submittedName>
</protein>
<dbReference type="SUPFAM" id="SSF46785">
    <property type="entry name" value="Winged helix' DNA-binding domain"/>
    <property type="match status" value="1"/>
</dbReference>
<dbReference type="SUPFAM" id="SSF64288">
    <property type="entry name" value="Chorismate lyase-like"/>
    <property type="match status" value="1"/>
</dbReference>
<evidence type="ECO:0000256" key="1">
    <source>
        <dbReference type="ARBA" id="ARBA00023015"/>
    </source>
</evidence>
<dbReference type="PANTHER" id="PTHR44846:SF1">
    <property type="entry name" value="MANNOSYL-D-GLYCERATE TRANSPORT_METABOLISM SYSTEM REPRESSOR MNGR-RELATED"/>
    <property type="match status" value="1"/>
</dbReference>